<evidence type="ECO:0000313" key="3">
    <source>
        <dbReference type="EMBL" id="KAF3332083.1"/>
    </source>
</evidence>
<organism evidence="3 4">
    <name type="scientific">Carex littledalei</name>
    <dbReference type="NCBI Taxonomy" id="544730"/>
    <lineage>
        <taxon>Eukaryota</taxon>
        <taxon>Viridiplantae</taxon>
        <taxon>Streptophyta</taxon>
        <taxon>Embryophyta</taxon>
        <taxon>Tracheophyta</taxon>
        <taxon>Spermatophyta</taxon>
        <taxon>Magnoliopsida</taxon>
        <taxon>Liliopsida</taxon>
        <taxon>Poales</taxon>
        <taxon>Cyperaceae</taxon>
        <taxon>Cyperoideae</taxon>
        <taxon>Cariceae</taxon>
        <taxon>Carex</taxon>
        <taxon>Carex subgen. Euthyceras</taxon>
    </lineage>
</organism>
<dbReference type="Gene3D" id="1.10.246.20">
    <property type="entry name" value="Coactivator CBP, KIX domain"/>
    <property type="match status" value="1"/>
</dbReference>
<dbReference type="OrthoDB" id="1937968at2759"/>
<feature type="compositionally biased region" description="Low complexity" evidence="2">
    <location>
        <begin position="184"/>
        <end position="195"/>
    </location>
</feature>
<dbReference type="GO" id="GO:0003712">
    <property type="term" value="F:transcription coregulator activity"/>
    <property type="evidence" value="ECO:0007669"/>
    <property type="project" value="InterPro"/>
</dbReference>
<protein>
    <recommendedName>
        <fullName evidence="5">Histone acetyltransferase</fullName>
    </recommendedName>
</protein>
<gene>
    <name evidence="3" type="ORF">FCM35_KLT03489</name>
</gene>
<comment type="caution">
    <text evidence="3">The sequence shown here is derived from an EMBL/GenBank/DDBJ whole genome shotgun (WGS) entry which is preliminary data.</text>
</comment>
<accession>A0A833VRD9</accession>
<dbReference type="EMBL" id="SWLB01000012">
    <property type="protein sequence ID" value="KAF3332083.1"/>
    <property type="molecule type" value="Genomic_DNA"/>
</dbReference>
<evidence type="ECO:0000256" key="1">
    <source>
        <dbReference type="ARBA" id="ARBA00023242"/>
    </source>
</evidence>
<dbReference type="AlphaFoldDB" id="A0A833VRD9"/>
<reference evidence="3" key="1">
    <citation type="submission" date="2020-01" db="EMBL/GenBank/DDBJ databases">
        <title>Genome sequence of Kobresia littledalei, the first chromosome-level genome in the family Cyperaceae.</title>
        <authorList>
            <person name="Qu G."/>
        </authorList>
    </citation>
    <scope>NUCLEOTIDE SEQUENCE</scope>
    <source>
        <strain evidence="3">C.B.Clarke</strain>
        <tissue evidence="3">Leaf</tissue>
    </source>
</reference>
<keyword evidence="4" id="KW-1185">Reference proteome</keyword>
<keyword evidence="1" id="KW-0539">Nucleus</keyword>
<proteinExistence type="predicted"/>
<dbReference type="PANTHER" id="PTHR35300:SF4">
    <property type="entry name" value="HISTONE ACETYLTRANSFERASE"/>
    <property type="match status" value="1"/>
</dbReference>
<name>A0A833VRD9_9POAL</name>
<dbReference type="PANTHER" id="PTHR35300">
    <property type="entry name" value="COACTIVATOR CBP, KIX DOMAIN-CONTAINING PROTEIN-RELATED"/>
    <property type="match status" value="1"/>
</dbReference>
<evidence type="ECO:0000256" key="2">
    <source>
        <dbReference type="SAM" id="MobiDB-lite"/>
    </source>
</evidence>
<feature type="compositionally biased region" description="Low complexity" evidence="2">
    <location>
        <begin position="151"/>
        <end position="167"/>
    </location>
</feature>
<evidence type="ECO:0008006" key="5">
    <source>
        <dbReference type="Google" id="ProtNLM"/>
    </source>
</evidence>
<dbReference type="Proteomes" id="UP000623129">
    <property type="component" value="Unassembled WGS sequence"/>
</dbReference>
<dbReference type="GO" id="GO:0006355">
    <property type="term" value="P:regulation of DNA-templated transcription"/>
    <property type="evidence" value="ECO:0007669"/>
    <property type="project" value="InterPro"/>
</dbReference>
<feature type="region of interest" description="Disordered" evidence="2">
    <location>
        <begin position="274"/>
        <end position="296"/>
    </location>
</feature>
<feature type="region of interest" description="Disordered" evidence="2">
    <location>
        <begin position="151"/>
        <end position="195"/>
    </location>
</feature>
<sequence>MPRPGPRPYECVRRAWHSDRHQPMRASLIQRLFRMANQVHSPATRKNKEWQEKLPYVVLKAEEIIYSKANSEAEYMDESTLSERANDAIDTIIRKDDTTETGALLQPCIEAALILGCVPRRASRSQRYSNPGCYLNGSTLLGFSAKETLENNSKSNSVSSPPLLLQRPAPPPLDHTTNSKYYSNPNPNFNQNSNPNGGVCAPTYPVLLKPGPSTPNGTLPCSSSYNHLRHYGGGSENPSYEQVQQLSMVQKRQIEASSNKSCDLSLRLSLGLGMPPPTPTWFDSSSSDELEDAASTSSYDDTYKLFPV</sequence>
<evidence type="ECO:0000313" key="4">
    <source>
        <dbReference type="Proteomes" id="UP000623129"/>
    </source>
</evidence>
<dbReference type="InterPro" id="IPR036529">
    <property type="entry name" value="KIX_dom_sf"/>
</dbReference>